<feature type="non-terminal residue" evidence="1">
    <location>
        <position position="1"/>
    </location>
</feature>
<accession>A0A5N5SWE4</accession>
<protein>
    <submittedName>
        <fullName evidence="1">Uncharacterized protein</fullName>
    </submittedName>
</protein>
<evidence type="ECO:0000313" key="2">
    <source>
        <dbReference type="Proteomes" id="UP000326759"/>
    </source>
</evidence>
<name>A0A5N5SWE4_9CRUS</name>
<reference evidence="1 2" key="1">
    <citation type="journal article" date="2019" name="PLoS Biol.">
        <title>Sex chromosomes control vertical transmission of feminizing Wolbachia symbionts in an isopod.</title>
        <authorList>
            <person name="Becking T."/>
            <person name="Chebbi M.A."/>
            <person name="Giraud I."/>
            <person name="Moumen B."/>
            <person name="Laverre T."/>
            <person name="Caubet Y."/>
            <person name="Peccoud J."/>
            <person name="Gilbert C."/>
            <person name="Cordaux R."/>
        </authorList>
    </citation>
    <scope>NUCLEOTIDE SEQUENCE [LARGE SCALE GENOMIC DNA]</scope>
    <source>
        <strain evidence="1">ANa2</strain>
        <tissue evidence="1">Whole body excluding digestive tract and cuticle</tissue>
    </source>
</reference>
<organism evidence="1 2">
    <name type="scientific">Armadillidium nasatum</name>
    <dbReference type="NCBI Taxonomy" id="96803"/>
    <lineage>
        <taxon>Eukaryota</taxon>
        <taxon>Metazoa</taxon>
        <taxon>Ecdysozoa</taxon>
        <taxon>Arthropoda</taxon>
        <taxon>Crustacea</taxon>
        <taxon>Multicrustacea</taxon>
        <taxon>Malacostraca</taxon>
        <taxon>Eumalacostraca</taxon>
        <taxon>Peracarida</taxon>
        <taxon>Isopoda</taxon>
        <taxon>Oniscidea</taxon>
        <taxon>Crinocheta</taxon>
        <taxon>Armadillidiidae</taxon>
        <taxon>Armadillidium</taxon>
    </lineage>
</organism>
<evidence type="ECO:0000313" key="1">
    <source>
        <dbReference type="EMBL" id="KAB7497000.1"/>
    </source>
</evidence>
<dbReference type="AlphaFoldDB" id="A0A5N5SWE4"/>
<gene>
    <name evidence="1" type="ORF">Anas_14682</name>
</gene>
<dbReference type="EMBL" id="SEYY01020808">
    <property type="protein sequence ID" value="KAB7497000.1"/>
    <property type="molecule type" value="Genomic_DNA"/>
</dbReference>
<comment type="caution">
    <text evidence="1">The sequence shown here is derived from an EMBL/GenBank/DDBJ whole genome shotgun (WGS) entry which is preliminary data.</text>
</comment>
<keyword evidence="2" id="KW-1185">Reference proteome</keyword>
<dbReference type="Proteomes" id="UP000326759">
    <property type="component" value="Unassembled WGS sequence"/>
</dbReference>
<proteinExistence type="predicted"/>
<sequence length="127" mass="14659">CSAAESALFGNQKFKLGPNQQEVFFYFVFICSAMKILKKWRTSPDIHLELRRNIPRSCTGGPERRIQSEFSILNVGFIFRLFLVYGQIITRISVLCDLTSVLYIQNFVPSLQSRKPQGKRIETDSYT</sequence>